<accession>A0A2P2IP96</accession>
<feature type="transmembrane region" description="Helical" evidence="1">
    <location>
        <begin position="12"/>
        <end position="32"/>
    </location>
</feature>
<keyword evidence="1" id="KW-0472">Membrane</keyword>
<evidence type="ECO:0000313" key="2">
    <source>
        <dbReference type="EMBL" id="MBW83058.1"/>
    </source>
</evidence>
<reference evidence="2" key="1">
    <citation type="submission" date="2018-02" db="EMBL/GenBank/DDBJ databases">
        <title>Rhizophora mucronata_Transcriptome.</title>
        <authorList>
            <person name="Meera S.P."/>
            <person name="Sreeshan A."/>
            <person name="Augustine A."/>
        </authorList>
    </citation>
    <scope>NUCLEOTIDE SEQUENCE</scope>
    <source>
        <tissue evidence="2">Leaf</tissue>
    </source>
</reference>
<protein>
    <submittedName>
        <fullName evidence="2">Uncharacterized protein</fullName>
    </submittedName>
</protein>
<evidence type="ECO:0000256" key="1">
    <source>
        <dbReference type="SAM" id="Phobius"/>
    </source>
</evidence>
<dbReference type="EMBL" id="GGEC01002575">
    <property type="protein sequence ID" value="MBW83058.1"/>
    <property type="molecule type" value="Transcribed_RNA"/>
</dbReference>
<sequence length="76" mass="8536">MKKNKNSSVLEILLLNRVYFAVSLLSASLLSLSELHGIRKSCGFLPKPGYLQSFHLVKMVSDARLDVKSQVDEKMI</sequence>
<organism evidence="2">
    <name type="scientific">Rhizophora mucronata</name>
    <name type="common">Asiatic mangrove</name>
    <dbReference type="NCBI Taxonomy" id="61149"/>
    <lineage>
        <taxon>Eukaryota</taxon>
        <taxon>Viridiplantae</taxon>
        <taxon>Streptophyta</taxon>
        <taxon>Embryophyta</taxon>
        <taxon>Tracheophyta</taxon>
        <taxon>Spermatophyta</taxon>
        <taxon>Magnoliopsida</taxon>
        <taxon>eudicotyledons</taxon>
        <taxon>Gunneridae</taxon>
        <taxon>Pentapetalae</taxon>
        <taxon>rosids</taxon>
        <taxon>fabids</taxon>
        <taxon>Malpighiales</taxon>
        <taxon>Rhizophoraceae</taxon>
        <taxon>Rhizophora</taxon>
    </lineage>
</organism>
<name>A0A2P2IP96_RHIMU</name>
<dbReference type="AlphaFoldDB" id="A0A2P2IP96"/>
<keyword evidence="1" id="KW-1133">Transmembrane helix</keyword>
<proteinExistence type="predicted"/>
<keyword evidence="1" id="KW-0812">Transmembrane</keyword>